<accession>A0A8K0AJE4</accession>
<keyword evidence="3" id="KW-0812">Transmembrane</keyword>
<dbReference type="GO" id="GO:0016020">
    <property type="term" value="C:membrane"/>
    <property type="evidence" value="ECO:0007669"/>
    <property type="project" value="UniProtKB-SubCell"/>
</dbReference>
<dbReference type="InterPro" id="IPR006968">
    <property type="entry name" value="RUS_fam"/>
</dbReference>
<keyword evidence="5" id="KW-0472">Membrane</keyword>
<evidence type="ECO:0000256" key="4">
    <source>
        <dbReference type="ARBA" id="ARBA00022989"/>
    </source>
</evidence>
<comment type="similarity">
    <text evidence="2">Belongs to the RUS1 family.</text>
</comment>
<dbReference type="Proteomes" id="UP000799049">
    <property type="component" value="Unassembled WGS sequence"/>
</dbReference>
<proteinExistence type="inferred from homology"/>
<gene>
    <name evidence="7" type="ORF">ANDGO_00626</name>
</gene>
<dbReference type="PANTHER" id="PTHR12770:SF31">
    <property type="entry name" value="RUS FAMILY MEMBER 1"/>
    <property type="match status" value="1"/>
</dbReference>
<name>A0A8K0AJE4_ANDGO</name>
<sequence>MLVRRHGMILRFLTDVPNYSRSHSHSCSRSRSRSDGAVMMFRESASNGAVTWRFSSSSTLTRTSTAVSEGRMQDEGGHERMRGRIRQWLSSMFLPANYPKSVHASYASFHFWQAIETFTTSTSGVLCNQALLVSLGLSASSGTAAAAVAIQWVLKDGLGEITKLFFTRRYAPSFDSHPLQWKLSSEILHEVGSTIFLLTVLAPPSFFLGLASIGNVARSISWVTWGSTHMWFSKHFALGRNIGDISAKADSQMSFAHVLGMIVGAGLLSISHTPGFLFSCFAILAPAHLLATVSLIRTARFPFLNESSGMLVASEFARLGAVPTPLQLNKLMSFTGTCPLWKQITYGHEIASRPDVVPRVLIGESMRGELESATPEAIQSISDLIAANNFLILPYAPNGLLAAASPDSRGLGFRGLFARMRAAWDGFCARKVPTYRVILQKHASPADIARSLLVISQLQHDANIGPAGSFAAVANGATQQWLDRLQSTCDAAQTLFLEFEKQLETAGFRVSDMHFADRGKRYMILEENAHTSEAAEQTK</sequence>
<comment type="subcellular location">
    <subcellularLocation>
        <location evidence="1">Membrane</location>
    </subcellularLocation>
</comment>
<evidence type="ECO:0000256" key="5">
    <source>
        <dbReference type="ARBA" id="ARBA00023136"/>
    </source>
</evidence>
<evidence type="ECO:0000313" key="7">
    <source>
        <dbReference type="EMBL" id="KAF0852724.1"/>
    </source>
</evidence>
<evidence type="ECO:0000256" key="2">
    <source>
        <dbReference type="ARBA" id="ARBA00007558"/>
    </source>
</evidence>
<dbReference type="PANTHER" id="PTHR12770">
    <property type="entry name" value="RUS1 FAMILY PROTEIN C16ORF58"/>
    <property type="match status" value="1"/>
</dbReference>
<comment type="caution">
    <text evidence="7">The sequence shown here is derived from an EMBL/GenBank/DDBJ whole genome shotgun (WGS) entry which is preliminary data.</text>
</comment>
<evidence type="ECO:0000259" key="6">
    <source>
        <dbReference type="Pfam" id="PF04884"/>
    </source>
</evidence>
<organism evidence="7 8">
    <name type="scientific">Andalucia godoyi</name>
    <name type="common">Flagellate</name>
    <dbReference type="NCBI Taxonomy" id="505711"/>
    <lineage>
        <taxon>Eukaryota</taxon>
        <taxon>Discoba</taxon>
        <taxon>Jakobida</taxon>
        <taxon>Andalucina</taxon>
        <taxon>Andaluciidae</taxon>
        <taxon>Andalucia</taxon>
    </lineage>
</organism>
<reference evidence="7" key="1">
    <citation type="submission" date="2019-09" db="EMBL/GenBank/DDBJ databases">
        <title>The Mitochondrial Proteome of the Jakobid, Andalucia godoyi, a Protist With the Most Gene-Rich and Bacteria-Like Mitochondrial Genome.</title>
        <authorList>
            <person name="Gray M.W."/>
            <person name="Burger G."/>
            <person name="Derelle R."/>
            <person name="Klimes V."/>
            <person name="Leger M."/>
            <person name="Sarrasin M."/>
            <person name="Vlcek C."/>
            <person name="Roger A.J."/>
            <person name="Elias M."/>
            <person name="Lang B.F."/>
        </authorList>
    </citation>
    <scope>NUCLEOTIDE SEQUENCE</scope>
    <source>
        <strain evidence="7">And28</strain>
    </source>
</reference>
<evidence type="ECO:0000256" key="3">
    <source>
        <dbReference type="ARBA" id="ARBA00022692"/>
    </source>
</evidence>
<dbReference type="InterPro" id="IPR054549">
    <property type="entry name" value="UVB_sens_RUS_dom"/>
</dbReference>
<protein>
    <submittedName>
        <fullName evidence="7">Conserved mitochondrial DUF647 domain-containing protein</fullName>
    </submittedName>
</protein>
<keyword evidence="8" id="KW-1185">Reference proteome</keyword>
<feature type="domain" description="Protein root UVB sensitive/RUS" evidence="6">
    <location>
        <begin position="83"/>
        <end position="318"/>
    </location>
</feature>
<dbReference type="OrthoDB" id="19606at2759"/>
<dbReference type="EMBL" id="VRVR01000019">
    <property type="protein sequence ID" value="KAF0852724.1"/>
    <property type="molecule type" value="Genomic_DNA"/>
</dbReference>
<keyword evidence="4" id="KW-1133">Transmembrane helix</keyword>
<evidence type="ECO:0000256" key="1">
    <source>
        <dbReference type="ARBA" id="ARBA00004370"/>
    </source>
</evidence>
<dbReference type="AlphaFoldDB" id="A0A8K0AJE4"/>
<evidence type="ECO:0000313" key="8">
    <source>
        <dbReference type="Proteomes" id="UP000799049"/>
    </source>
</evidence>
<dbReference type="Pfam" id="PF04884">
    <property type="entry name" value="UVB_sens_prot"/>
    <property type="match status" value="1"/>
</dbReference>